<dbReference type="GeneID" id="54574510"/>
<feature type="compositionally biased region" description="Gly residues" evidence="1">
    <location>
        <begin position="208"/>
        <end position="219"/>
    </location>
</feature>
<evidence type="ECO:0000313" key="3">
    <source>
        <dbReference type="Proteomes" id="UP000800094"/>
    </source>
</evidence>
<evidence type="ECO:0000313" key="2">
    <source>
        <dbReference type="EMBL" id="KAF2252265.1"/>
    </source>
</evidence>
<feature type="region of interest" description="Disordered" evidence="1">
    <location>
        <begin position="142"/>
        <end position="172"/>
    </location>
</feature>
<sequence>MYPGNECFNTPACATSDYLTAVLLPTLSFTTTTSLHFPSTTSIDSNPSHACSISAIYKHAACLLGGGYGAGCLPPFSGAGSGPCSTSHPCASRNFSRSARTLWRWGEGGGGDGGGGVGGWGYSGCRACTPFRSAYRLGEGGGGGGGEGGLPPVPYPVREGDGGGTGGGDGGSGPAAPCLRAGGGVGGGDGGGIGGGNACGCGLREGDGGGTGGGDGGSGPERAQGLSSSRALGGVKGSGGE</sequence>
<dbReference type="PRINTS" id="PR01228">
    <property type="entry name" value="EGGSHELL"/>
</dbReference>
<organism evidence="2 3">
    <name type="scientific">Trematosphaeria pertusa</name>
    <dbReference type="NCBI Taxonomy" id="390896"/>
    <lineage>
        <taxon>Eukaryota</taxon>
        <taxon>Fungi</taxon>
        <taxon>Dikarya</taxon>
        <taxon>Ascomycota</taxon>
        <taxon>Pezizomycotina</taxon>
        <taxon>Dothideomycetes</taxon>
        <taxon>Pleosporomycetidae</taxon>
        <taxon>Pleosporales</taxon>
        <taxon>Massarineae</taxon>
        <taxon>Trematosphaeriaceae</taxon>
        <taxon>Trematosphaeria</taxon>
    </lineage>
</organism>
<dbReference type="AlphaFoldDB" id="A0A6A6IP10"/>
<evidence type="ECO:0000256" key="1">
    <source>
        <dbReference type="SAM" id="MobiDB-lite"/>
    </source>
</evidence>
<feature type="region of interest" description="Disordered" evidence="1">
    <location>
        <begin position="204"/>
        <end position="241"/>
    </location>
</feature>
<name>A0A6A6IP10_9PLEO</name>
<feature type="compositionally biased region" description="Gly residues" evidence="1">
    <location>
        <begin position="162"/>
        <end position="172"/>
    </location>
</feature>
<dbReference type="RefSeq" id="XP_033687269.1">
    <property type="nucleotide sequence ID" value="XM_033821180.1"/>
</dbReference>
<accession>A0A6A6IP10</accession>
<proteinExistence type="predicted"/>
<dbReference type="Proteomes" id="UP000800094">
    <property type="component" value="Unassembled WGS sequence"/>
</dbReference>
<keyword evidence="3" id="KW-1185">Reference proteome</keyword>
<protein>
    <submittedName>
        <fullName evidence="2">Uncharacterized protein</fullName>
    </submittedName>
</protein>
<reference evidence="2" key="1">
    <citation type="journal article" date="2020" name="Stud. Mycol.">
        <title>101 Dothideomycetes genomes: a test case for predicting lifestyles and emergence of pathogens.</title>
        <authorList>
            <person name="Haridas S."/>
            <person name="Albert R."/>
            <person name="Binder M."/>
            <person name="Bloem J."/>
            <person name="Labutti K."/>
            <person name="Salamov A."/>
            <person name="Andreopoulos B."/>
            <person name="Baker S."/>
            <person name="Barry K."/>
            <person name="Bills G."/>
            <person name="Bluhm B."/>
            <person name="Cannon C."/>
            <person name="Castanera R."/>
            <person name="Culley D."/>
            <person name="Daum C."/>
            <person name="Ezra D."/>
            <person name="Gonzalez J."/>
            <person name="Henrissat B."/>
            <person name="Kuo A."/>
            <person name="Liang C."/>
            <person name="Lipzen A."/>
            <person name="Lutzoni F."/>
            <person name="Magnuson J."/>
            <person name="Mondo S."/>
            <person name="Nolan M."/>
            <person name="Ohm R."/>
            <person name="Pangilinan J."/>
            <person name="Park H.-J."/>
            <person name="Ramirez L."/>
            <person name="Alfaro M."/>
            <person name="Sun H."/>
            <person name="Tritt A."/>
            <person name="Yoshinaga Y."/>
            <person name="Zwiers L.-H."/>
            <person name="Turgeon B."/>
            <person name="Goodwin S."/>
            <person name="Spatafora J."/>
            <person name="Crous P."/>
            <person name="Grigoriev I."/>
        </authorList>
    </citation>
    <scope>NUCLEOTIDE SEQUENCE</scope>
    <source>
        <strain evidence="2">CBS 122368</strain>
    </source>
</reference>
<gene>
    <name evidence="2" type="ORF">BU26DRAFT_254404</name>
</gene>
<dbReference type="EMBL" id="ML987192">
    <property type="protein sequence ID" value="KAF2252265.1"/>
    <property type="molecule type" value="Genomic_DNA"/>
</dbReference>